<protein>
    <submittedName>
        <fullName evidence="1">Uncharacterized protein</fullName>
    </submittedName>
</protein>
<evidence type="ECO:0000313" key="2">
    <source>
        <dbReference type="Proteomes" id="UP000253153"/>
    </source>
</evidence>
<comment type="caution">
    <text evidence="1">The sequence shown here is derived from an EMBL/GenBank/DDBJ whole genome shotgun (WGS) entry which is preliminary data.</text>
</comment>
<dbReference type="OrthoDB" id="5100691at2759"/>
<dbReference type="GeneID" id="41999109"/>
<proteinExistence type="predicted"/>
<name>A0A366QYG5_9HYPO</name>
<dbReference type="Proteomes" id="UP000253153">
    <property type="component" value="Unassembled WGS sequence"/>
</dbReference>
<dbReference type="RefSeq" id="XP_031012133.1">
    <property type="nucleotide sequence ID" value="XM_031163813.1"/>
</dbReference>
<gene>
    <name evidence="1" type="ORF">FIESC28_09677</name>
</gene>
<keyword evidence="2" id="KW-1185">Reference proteome</keyword>
<evidence type="ECO:0000313" key="1">
    <source>
        <dbReference type="EMBL" id="RBR09931.1"/>
    </source>
</evidence>
<accession>A0A366QYG5</accession>
<dbReference type="EMBL" id="QKXC01000250">
    <property type="protein sequence ID" value="RBR09931.1"/>
    <property type="molecule type" value="Genomic_DNA"/>
</dbReference>
<organism evidence="1 2">
    <name type="scientific">Fusarium coffeatum</name>
    <dbReference type="NCBI Taxonomy" id="231269"/>
    <lineage>
        <taxon>Eukaryota</taxon>
        <taxon>Fungi</taxon>
        <taxon>Dikarya</taxon>
        <taxon>Ascomycota</taxon>
        <taxon>Pezizomycotina</taxon>
        <taxon>Sordariomycetes</taxon>
        <taxon>Hypocreomycetidae</taxon>
        <taxon>Hypocreales</taxon>
        <taxon>Nectriaceae</taxon>
        <taxon>Fusarium</taxon>
        <taxon>Fusarium incarnatum-equiseti species complex</taxon>
    </lineage>
</organism>
<reference evidence="1 2" key="1">
    <citation type="submission" date="2018-06" db="EMBL/GenBank/DDBJ databases">
        <title>Fusarium incarnatum-equiseti species complex species 28.</title>
        <authorList>
            <person name="Gardiner D.M."/>
        </authorList>
    </citation>
    <scope>NUCLEOTIDE SEQUENCE [LARGE SCALE GENOMIC DNA]</scope>
    <source>
        <strain evidence="1 2">FIESC_28</strain>
    </source>
</reference>
<sequence>MGTDKAFSLIHDLPTELVDRIYSQALHETTLPGDVMSLITKYNQRTNRLTNLASIYHRIRKITSFIARSTFSAVEKQYANFIRPSPYTGPVCQVAPEQYLCRGALALASLRALLPYMSEDCQMDLTLLIQHNFEPQLTRKTTINDKRAILNVKMLVLAGYEDCLELFNDEERPKVLEVLGLYHQEIKSSLLPGEKLHKVDDYSKIIKPRSEAKRHELEEMVTEVQNWILSPDDKAKIINNDAWYEEVAMKVGNVSKKISQDLNSDSIAELAYFVTRLAAIIQHCYKEETRLGVQKLGKYDSGSGIRLA</sequence>
<dbReference type="AlphaFoldDB" id="A0A366QYG5"/>